<dbReference type="AlphaFoldDB" id="A0AAD4GMH4"/>
<dbReference type="Proteomes" id="UP001194746">
    <property type="component" value="Unassembled WGS sequence"/>
</dbReference>
<dbReference type="EMBL" id="VCAU01000186">
    <property type="protein sequence ID" value="KAF9883094.1"/>
    <property type="molecule type" value="Genomic_DNA"/>
</dbReference>
<reference evidence="1" key="1">
    <citation type="journal article" date="2019" name="Beilstein J. Org. Chem.">
        <title>Nanangenines: drimane sesquiterpenoids as the dominant metabolite cohort of a novel Australian fungus, Aspergillus nanangensis.</title>
        <authorList>
            <person name="Lacey H.J."/>
            <person name="Gilchrist C.L.M."/>
            <person name="Crombie A."/>
            <person name="Kalaitzis J.A."/>
            <person name="Vuong D."/>
            <person name="Rutledge P.J."/>
            <person name="Turner P."/>
            <person name="Pitt J.I."/>
            <person name="Lacey E."/>
            <person name="Chooi Y.H."/>
            <person name="Piggott A.M."/>
        </authorList>
    </citation>
    <scope>NUCLEOTIDE SEQUENCE</scope>
    <source>
        <strain evidence="1">MST-FP2251</strain>
    </source>
</reference>
<sequence>MTAGVPNVSLTASIDKAESLLSLDQDSLLHAALSKKAYWGIRSYRVKFRIEAPVDMRETSTGQDASRCQPKQTNWGMPQVKHWRELPQFLHGGSKVWLRQDHVTLVHYDTVQSLLHAQAIKKGVQVTMSGRLGCHQDDRRIVGGAPALPRHAGKYRGEENGFEGLVSGYHNRGTLGLDPGGEHE</sequence>
<evidence type="ECO:0000313" key="2">
    <source>
        <dbReference type="Proteomes" id="UP001194746"/>
    </source>
</evidence>
<comment type="caution">
    <text evidence="1">The sequence shown here is derived from an EMBL/GenBank/DDBJ whole genome shotgun (WGS) entry which is preliminary data.</text>
</comment>
<accession>A0AAD4GMH4</accession>
<gene>
    <name evidence="1" type="ORF">FE257_004102</name>
</gene>
<organism evidence="1 2">
    <name type="scientific">Aspergillus nanangensis</name>
    <dbReference type="NCBI Taxonomy" id="2582783"/>
    <lineage>
        <taxon>Eukaryota</taxon>
        <taxon>Fungi</taxon>
        <taxon>Dikarya</taxon>
        <taxon>Ascomycota</taxon>
        <taxon>Pezizomycotina</taxon>
        <taxon>Eurotiomycetes</taxon>
        <taxon>Eurotiomycetidae</taxon>
        <taxon>Eurotiales</taxon>
        <taxon>Aspergillaceae</taxon>
        <taxon>Aspergillus</taxon>
        <taxon>Aspergillus subgen. Circumdati</taxon>
    </lineage>
</organism>
<keyword evidence="2" id="KW-1185">Reference proteome</keyword>
<evidence type="ECO:0000313" key="1">
    <source>
        <dbReference type="EMBL" id="KAF9883094.1"/>
    </source>
</evidence>
<protein>
    <submittedName>
        <fullName evidence="1">Uncharacterized protein</fullName>
    </submittedName>
</protein>
<name>A0AAD4GMH4_ASPNN</name>
<reference evidence="1" key="2">
    <citation type="submission" date="2020-02" db="EMBL/GenBank/DDBJ databases">
        <authorList>
            <person name="Gilchrist C.L.M."/>
            <person name="Chooi Y.-H."/>
        </authorList>
    </citation>
    <scope>NUCLEOTIDE SEQUENCE</scope>
    <source>
        <strain evidence="1">MST-FP2251</strain>
    </source>
</reference>
<proteinExistence type="predicted"/>